<proteinExistence type="predicted"/>
<feature type="region of interest" description="Disordered" evidence="1">
    <location>
        <begin position="101"/>
        <end position="177"/>
    </location>
</feature>
<evidence type="ECO:0000313" key="2">
    <source>
        <dbReference type="EMBL" id="CAG5087753.1"/>
    </source>
</evidence>
<accession>A0ABN7RZK1</accession>
<keyword evidence="3" id="KW-1185">Reference proteome</keyword>
<sequence>MWCAPCRRKKKCVRYPEGDDYSQQAQNGNPLLSNSPLALGMLQGSPLSPHFNQGSPGGFMSHSPLGMPDHSAMLAAAQMNALNSSALSGMLNAARPPFSTSQGMPFGVGNPLGGKSSPIGRGTPSSDGGSGSAGNGPTIQVIDVKLEETDDQLSPCVSPEPAPPMKRPRLEPQGIVT</sequence>
<protein>
    <submittedName>
        <fullName evidence="2">Oidioi.mRNA.OKI2018_I69.PAR.g11626.t1.cds</fullName>
    </submittedName>
</protein>
<evidence type="ECO:0000256" key="1">
    <source>
        <dbReference type="SAM" id="MobiDB-lite"/>
    </source>
</evidence>
<gene>
    <name evidence="2" type="ORF">OKIOD_LOCUS3184</name>
</gene>
<name>A0ABN7RZK1_OIKDI</name>
<dbReference type="Proteomes" id="UP001158576">
    <property type="component" value="Chromosome PAR"/>
</dbReference>
<organism evidence="2 3">
    <name type="scientific">Oikopleura dioica</name>
    <name type="common">Tunicate</name>
    <dbReference type="NCBI Taxonomy" id="34765"/>
    <lineage>
        <taxon>Eukaryota</taxon>
        <taxon>Metazoa</taxon>
        <taxon>Chordata</taxon>
        <taxon>Tunicata</taxon>
        <taxon>Appendicularia</taxon>
        <taxon>Copelata</taxon>
        <taxon>Oikopleuridae</taxon>
        <taxon>Oikopleura</taxon>
    </lineage>
</organism>
<dbReference type="EMBL" id="OU015568">
    <property type="protein sequence ID" value="CAG5087753.1"/>
    <property type="molecule type" value="Genomic_DNA"/>
</dbReference>
<reference evidence="2 3" key="1">
    <citation type="submission" date="2021-04" db="EMBL/GenBank/DDBJ databases">
        <authorList>
            <person name="Bliznina A."/>
        </authorList>
    </citation>
    <scope>NUCLEOTIDE SEQUENCE [LARGE SCALE GENOMIC DNA]</scope>
</reference>
<evidence type="ECO:0000313" key="3">
    <source>
        <dbReference type="Proteomes" id="UP001158576"/>
    </source>
</evidence>